<evidence type="ECO:0000313" key="1">
    <source>
        <dbReference type="EMBL" id="CAK5089195.1"/>
    </source>
</evidence>
<accession>A0ACB1ACQ0</accession>
<protein>
    <submittedName>
        <fullName evidence="1">Uncharacterized protein</fullName>
    </submittedName>
</protein>
<proteinExistence type="predicted"/>
<reference evidence="1" key="1">
    <citation type="submission" date="2023-11" db="EMBL/GenBank/DDBJ databases">
        <authorList>
            <person name="Poullet M."/>
        </authorList>
    </citation>
    <scope>NUCLEOTIDE SEQUENCE</scope>
    <source>
        <strain evidence="1">E1834</strain>
    </source>
</reference>
<organism evidence="1 2">
    <name type="scientific">Meloidogyne enterolobii</name>
    <name type="common">Root-knot nematode worm</name>
    <name type="synonym">Meloidogyne mayaguensis</name>
    <dbReference type="NCBI Taxonomy" id="390850"/>
    <lineage>
        <taxon>Eukaryota</taxon>
        <taxon>Metazoa</taxon>
        <taxon>Ecdysozoa</taxon>
        <taxon>Nematoda</taxon>
        <taxon>Chromadorea</taxon>
        <taxon>Rhabditida</taxon>
        <taxon>Tylenchina</taxon>
        <taxon>Tylenchomorpha</taxon>
        <taxon>Tylenchoidea</taxon>
        <taxon>Meloidogynidae</taxon>
        <taxon>Meloidogyninae</taxon>
        <taxon>Meloidogyne</taxon>
    </lineage>
</organism>
<gene>
    <name evidence="1" type="ORF">MENTE1834_LOCUS36896</name>
</gene>
<sequence>MAPRRESRSKESISGTAAPKQRKSVASTSAAVNSSTVRHSTTGGHRSSNFSSDLMFQSSSTSLLSNVLRALTVRILLMVSSEKLKIREKLKIEHKTRIKNQNLKIRI</sequence>
<comment type="caution">
    <text evidence="1">The sequence shown here is derived from an EMBL/GenBank/DDBJ whole genome shotgun (WGS) entry which is preliminary data.</text>
</comment>
<keyword evidence="2" id="KW-1185">Reference proteome</keyword>
<evidence type="ECO:0000313" key="2">
    <source>
        <dbReference type="Proteomes" id="UP001497535"/>
    </source>
</evidence>
<dbReference type="Proteomes" id="UP001497535">
    <property type="component" value="Unassembled WGS sequence"/>
</dbReference>
<name>A0ACB1ACQ0_MELEN</name>
<dbReference type="EMBL" id="CAVMJV010000076">
    <property type="protein sequence ID" value="CAK5089195.1"/>
    <property type="molecule type" value="Genomic_DNA"/>
</dbReference>